<proteinExistence type="predicted"/>
<dbReference type="EMBL" id="JAACNO010001647">
    <property type="protein sequence ID" value="KAF4138640.1"/>
    <property type="molecule type" value="Genomic_DNA"/>
</dbReference>
<name>A0A8S9UDG9_PHYIN</name>
<organism evidence="2 3">
    <name type="scientific">Phytophthora infestans</name>
    <name type="common">Potato late blight agent</name>
    <name type="synonym">Botrytis infestans</name>
    <dbReference type="NCBI Taxonomy" id="4787"/>
    <lineage>
        <taxon>Eukaryota</taxon>
        <taxon>Sar</taxon>
        <taxon>Stramenopiles</taxon>
        <taxon>Oomycota</taxon>
        <taxon>Peronosporomycetes</taxon>
        <taxon>Peronosporales</taxon>
        <taxon>Peronosporaceae</taxon>
        <taxon>Phytophthora</taxon>
    </lineage>
</organism>
<evidence type="ECO:0000256" key="1">
    <source>
        <dbReference type="SAM" id="SignalP"/>
    </source>
</evidence>
<protein>
    <recommendedName>
        <fullName evidence="4">Secreted RxLR effector peptide protein</fullName>
    </recommendedName>
</protein>
<dbReference type="AlphaFoldDB" id="A0A8S9UDG9"/>
<accession>A0A8S9UDG9</accession>
<gene>
    <name evidence="2" type="ORF">GN958_ATG12145</name>
</gene>
<feature type="signal peptide" evidence="1">
    <location>
        <begin position="1"/>
        <end position="19"/>
    </location>
</feature>
<evidence type="ECO:0008006" key="4">
    <source>
        <dbReference type="Google" id="ProtNLM"/>
    </source>
</evidence>
<comment type="caution">
    <text evidence="2">The sequence shown here is derived from an EMBL/GenBank/DDBJ whole genome shotgun (WGS) entry which is preliminary data.</text>
</comment>
<sequence>MKNANLTICVYLLVVKIQGAIVLVCKTGPDVSDTNPEIEVKVATLRHRIVSEEESKLWPDSYAEPTGHFIDQWAYGLVAGYTMHDGKTELHLRNDNQAPHIHLTSLSTVIAVDRLSYALRTGATMNATVMKLDRHNEVIVACGKNRTGIRSQVTPSLSSLPFDPNEGVPLIRTDTLEIVYVRRQYIVKSLAPEAPVKWTYLRTAFLRIKNYELREKPILHLPVGQLSILT</sequence>
<dbReference type="Proteomes" id="UP000704712">
    <property type="component" value="Unassembled WGS sequence"/>
</dbReference>
<reference evidence="2" key="1">
    <citation type="submission" date="2020-03" db="EMBL/GenBank/DDBJ databases">
        <title>Hybrid Assembly of Korean Phytophthora infestans isolates.</title>
        <authorList>
            <person name="Prokchorchik M."/>
            <person name="Lee Y."/>
            <person name="Seo J."/>
            <person name="Cho J.-H."/>
            <person name="Park Y.-E."/>
            <person name="Jang D.-C."/>
            <person name="Im J.-S."/>
            <person name="Choi J.-G."/>
            <person name="Park H.-J."/>
            <person name="Lee G.-B."/>
            <person name="Lee Y.-G."/>
            <person name="Hong S.-Y."/>
            <person name="Cho K."/>
            <person name="Sohn K.H."/>
        </authorList>
    </citation>
    <scope>NUCLEOTIDE SEQUENCE</scope>
    <source>
        <strain evidence="2">KR_2_A2</strain>
    </source>
</reference>
<evidence type="ECO:0000313" key="2">
    <source>
        <dbReference type="EMBL" id="KAF4138640.1"/>
    </source>
</evidence>
<evidence type="ECO:0000313" key="3">
    <source>
        <dbReference type="Proteomes" id="UP000704712"/>
    </source>
</evidence>
<feature type="chain" id="PRO_5035795964" description="Secreted RxLR effector peptide protein" evidence="1">
    <location>
        <begin position="20"/>
        <end position="230"/>
    </location>
</feature>
<keyword evidence="1" id="KW-0732">Signal</keyword>